<dbReference type="Proteomes" id="UP000789831">
    <property type="component" value="Unassembled WGS sequence"/>
</dbReference>
<gene>
    <name evidence="2" type="ORF">AGERDE_LOCUS10938</name>
</gene>
<reference evidence="2" key="1">
    <citation type="submission" date="2021-06" db="EMBL/GenBank/DDBJ databases">
        <authorList>
            <person name="Kallberg Y."/>
            <person name="Tangrot J."/>
            <person name="Rosling A."/>
        </authorList>
    </citation>
    <scope>NUCLEOTIDE SEQUENCE</scope>
    <source>
        <strain evidence="2">MT106</strain>
    </source>
</reference>
<evidence type="ECO:0000256" key="1">
    <source>
        <dbReference type="SAM" id="MobiDB-lite"/>
    </source>
</evidence>
<protein>
    <submittedName>
        <fullName evidence="2">8020_t:CDS:1</fullName>
    </submittedName>
</protein>
<keyword evidence="3" id="KW-1185">Reference proteome</keyword>
<evidence type="ECO:0000313" key="2">
    <source>
        <dbReference type="EMBL" id="CAG8640149.1"/>
    </source>
</evidence>
<name>A0A9N9DM13_9GLOM</name>
<dbReference type="AlphaFoldDB" id="A0A9N9DM13"/>
<organism evidence="2 3">
    <name type="scientific">Ambispora gerdemannii</name>
    <dbReference type="NCBI Taxonomy" id="144530"/>
    <lineage>
        <taxon>Eukaryota</taxon>
        <taxon>Fungi</taxon>
        <taxon>Fungi incertae sedis</taxon>
        <taxon>Mucoromycota</taxon>
        <taxon>Glomeromycotina</taxon>
        <taxon>Glomeromycetes</taxon>
        <taxon>Archaeosporales</taxon>
        <taxon>Ambisporaceae</taxon>
        <taxon>Ambispora</taxon>
    </lineage>
</organism>
<sequence>MYSRDIKSPVWFSPVLEPQSLGAGQTELQSQISSEPGSRTEFRTAVPDWILRLRDEKTAKEPGPWFLGTNQLEFDPGLGPDL</sequence>
<dbReference type="EMBL" id="CAJVPL010003890">
    <property type="protein sequence ID" value="CAG8640149.1"/>
    <property type="molecule type" value="Genomic_DNA"/>
</dbReference>
<comment type="caution">
    <text evidence="2">The sequence shown here is derived from an EMBL/GenBank/DDBJ whole genome shotgun (WGS) entry which is preliminary data.</text>
</comment>
<proteinExistence type="predicted"/>
<accession>A0A9N9DM13</accession>
<evidence type="ECO:0000313" key="3">
    <source>
        <dbReference type="Proteomes" id="UP000789831"/>
    </source>
</evidence>
<feature type="non-terminal residue" evidence="2">
    <location>
        <position position="82"/>
    </location>
</feature>
<feature type="region of interest" description="Disordered" evidence="1">
    <location>
        <begin position="62"/>
        <end position="82"/>
    </location>
</feature>